<dbReference type="Pfam" id="PF00528">
    <property type="entry name" value="BPD_transp_1"/>
    <property type="match status" value="1"/>
</dbReference>
<dbReference type="PATRIC" id="fig|1297617.4.peg.2505"/>
<dbReference type="PROSITE" id="PS50928">
    <property type="entry name" value="ABC_TM1"/>
    <property type="match status" value="1"/>
</dbReference>
<sequence length="321" mass="35494">MFKYFLKRLAQMVVTLFIVSILVFVLANFIGDPVNMLVSPKAPPEVRDQVREELGLNKPILEQYAIFVTNALKGDFGKSYIYKEDVLSLIAQRAPATLELVFVSVVLALVISIPLGVYAGAFPKRKSSTLVMGGSILGISLPSFFIGIMLIYIFSLHLHWFPSSGRGATATFLGMKFSLFVPGGLKYIILPALTLSVTNIASLVRLTRAGVMENMRQDYIKFARAKGVSTRKVLFGHALKNALIPVITVFGMEIGSLIAFTTVTETIYSWPGLGKLLIDSINSVDRPVIVAYLILTTVLFVFINFVVDLLYTVIDPRIEFR</sequence>
<feature type="transmembrane region" description="Helical" evidence="7">
    <location>
        <begin position="100"/>
        <end position="118"/>
    </location>
</feature>
<evidence type="ECO:0000313" key="9">
    <source>
        <dbReference type="EMBL" id="ALP94826.1"/>
    </source>
</evidence>
<feature type="transmembrane region" description="Helical" evidence="7">
    <location>
        <begin position="288"/>
        <end position="311"/>
    </location>
</feature>
<feature type="transmembrane region" description="Helical" evidence="7">
    <location>
        <begin position="187"/>
        <end position="206"/>
    </location>
</feature>
<dbReference type="PANTHER" id="PTHR43163:SF2">
    <property type="entry name" value="ABC TRANSPORTER PERMEASE PROTEIN"/>
    <property type="match status" value="1"/>
</dbReference>
<dbReference type="OrthoDB" id="9806409at2"/>
<dbReference type="RefSeq" id="WP_033118717.1">
    <property type="nucleotide sequence ID" value="NZ_CALICV010000035.1"/>
</dbReference>
<dbReference type="Pfam" id="PF19300">
    <property type="entry name" value="BPD_transp_1_N"/>
    <property type="match status" value="1"/>
</dbReference>
<evidence type="ECO:0000256" key="2">
    <source>
        <dbReference type="ARBA" id="ARBA00022448"/>
    </source>
</evidence>
<proteinExistence type="inferred from homology"/>
<dbReference type="AlphaFoldDB" id="A0A0S2W653"/>
<keyword evidence="2 7" id="KW-0813">Transport</keyword>
<evidence type="ECO:0000313" key="11">
    <source>
        <dbReference type="Proteomes" id="UP000064844"/>
    </source>
</evidence>
<reference evidence="9 11" key="1">
    <citation type="journal article" date="2015" name="Nat. Commun.">
        <title>Production of butyrate from lysine and the Amadori product fructoselysine by a human gut commensal.</title>
        <authorList>
            <person name="Bui T.P."/>
            <person name="Ritari J."/>
            <person name="Boeren S."/>
            <person name="de Waard P."/>
            <person name="Plugge C.M."/>
            <person name="de Vos W.M."/>
        </authorList>
    </citation>
    <scope>NUCLEOTIDE SEQUENCE [LARGE SCALE GENOMIC DNA]</scope>
    <source>
        <strain evidence="9 11">AF211</strain>
    </source>
</reference>
<accession>A0A0S2W653</accession>
<feature type="transmembrane region" description="Helical" evidence="7">
    <location>
        <begin position="242"/>
        <end position="268"/>
    </location>
</feature>
<evidence type="ECO:0000256" key="6">
    <source>
        <dbReference type="ARBA" id="ARBA00023136"/>
    </source>
</evidence>
<name>A0A0S2W653_9FIRM</name>
<evidence type="ECO:0000256" key="4">
    <source>
        <dbReference type="ARBA" id="ARBA00022692"/>
    </source>
</evidence>
<dbReference type="Proteomes" id="UP000064844">
    <property type="component" value="Chromosome"/>
</dbReference>
<evidence type="ECO:0000256" key="1">
    <source>
        <dbReference type="ARBA" id="ARBA00004651"/>
    </source>
</evidence>
<dbReference type="GO" id="GO:0005886">
    <property type="term" value="C:plasma membrane"/>
    <property type="evidence" value="ECO:0007669"/>
    <property type="project" value="UniProtKB-SubCell"/>
</dbReference>
<dbReference type="Proteomes" id="UP000245778">
    <property type="component" value="Unassembled WGS sequence"/>
</dbReference>
<dbReference type="KEGG" id="ibu:IB211_02435c"/>
<dbReference type="InterPro" id="IPR045621">
    <property type="entry name" value="BPD_transp_1_N"/>
</dbReference>
<reference evidence="11" key="2">
    <citation type="submission" date="2015-04" db="EMBL/GenBank/DDBJ databases">
        <title>A butyrogenic pathway from the amino acid lysine in a human gut commensal.</title>
        <authorList>
            <person name="de Vos W.M."/>
            <person name="Bui N.T.P."/>
            <person name="Plugge C.M."/>
            <person name="Ritari J."/>
        </authorList>
    </citation>
    <scope>NUCLEOTIDE SEQUENCE [LARGE SCALE GENOMIC DNA]</scope>
    <source>
        <strain evidence="11">AF211</strain>
    </source>
</reference>
<protein>
    <submittedName>
        <fullName evidence="9">Dipeptide transport system permease protein DppB</fullName>
    </submittedName>
    <submittedName>
        <fullName evidence="10">Peptide/nickel transport system permease protein</fullName>
    </submittedName>
</protein>
<evidence type="ECO:0000256" key="7">
    <source>
        <dbReference type="RuleBase" id="RU363032"/>
    </source>
</evidence>
<keyword evidence="4 7" id="KW-0812">Transmembrane</keyword>
<feature type="domain" description="ABC transmembrane type-1" evidence="8">
    <location>
        <begin position="94"/>
        <end position="311"/>
    </location>
</feature>
<organism evidence="9 11">
    <name type="scientific">Intestinimonas butyriciproducens</name>
    <dbReference type="NCBI Taxonomy" id="1297617"/>
    <lineage>
        <taxon>Bacteria</taxon>
        <taxon>Bacillati</taxon>
        <taxon>Bacillota</taxon>
        <taxon>Clostridia</taxon>
        <taxon>Eubacteriales</taxon>
        <taxon>Intestinimonas</taxon>
    </lineage>
</organism>
<dbReference type="GeneID" id="93228429"/>
<keyword evidence="5 7" id="KW-1133">Transmembrane helix</keyword>
<dbReference type="PANTHER" id="PTHR43163">
    <property type="entry name" value="DIPEPTIDE TRANSPORT SYSTEM PERMEASE PROTEIN DPPB-RELATED"/>
    <property type="match status" value="1"/>
</dbReference>
<keyword evidence="3" id="KW-1003">Cell membrane</keyword>
<dbReference type="EMBL" id="QEKK01000006">
    <property type="protein sequence ID" value="PVY48619.1"/>
    <property type="molecule type" value="Genomic_DNA"/>
</dbReference>
<dbReference type="InterPro" id="IPR000515">
    <property type="entry name" value="MetI-like"/>
</dbReference>
<evidence type="ECO:0000313" key="10">
    <source>
        <dbReference type="EMBL" id="PVY48619.1"/>
    </source>
</evidence>
<evidence type="ECO:0000259" key="8">
    <source>
        <dbReference type="PROSITE" id="PS50928"/>
    </source>
</evidence>
<evidence type="ECO:0000256" key="5">
    <source>
        <dbReference type="ARBA" id="ARBA00022989"/>
    </source>
</evidence>
<keyword evidence="11" id="KW-1185">Reference proteome</keyword>
<feature type="transmembrane region" description="Helical" evidence="7">
    <location>
        <begin position="12"/>
        <end position="31"/>
    </location>
</feature>
<dbReference type="EMBL" id="CP011307">
    <property type="protein sequence ID" value="ALP94826.1"/>
    <property type="molecule type" value="Genomic_DNA"/>
</dbReference>
<dbReference type="SUPFAM" id="SSF161098">
    <property type="entry name" value="MetI-like"/>
    <property type="match status" value="1"/>
</dbReference>
<evidence type="ECO:0000256" key="3">
    <source>
        <dbReference type="ARBA" id="ARBA00022475"/>
    </source>
</evidence>
<gene>
    <name evidence="10" type="ORF">C7373_106127</name>
    <name evidence="9" type="ORF">IB211_02435c</name>
</gene>
<dbReference type="eggNOG" id="COG0601">
    <property type="taxonomic scope" value="Bacteria"/>
</dbReference>
<dbReference type="STRING" id="1297617.IB211_02435c"/>
<feature type="transmembrane region" description="Helical" evidence="7">
    <location>
        <begin position="130"/>
        <end position="154"/>
    </location>
</feature>
<comment type="similarity">
    <text evidence="7">Belongs to the binding-protein-dependent transport system permease family.</text>
</comment>
<dbReference type="GO" id="GO:0055085">
    <property type="term" value="P:transmembrane transport"/>
    <property type="evidence" value="ECO:0007669"/>
    <property type="project" value="InterPro"/>
</dbReference>
<dbReference type="InterPro" id="IPR035906">
    <property type="entry name" value="MetI-like_sf"/>
</dbReference>
<comment type="subcellular location">
    <subcellularLocation>
        <location evidence="1 7">Cell membrane</location>
        <topology evidence="1 7">Multi-pass membrane protein</topology>
    </subcellularLocation>
</comment>
<evidence type="ECO:0000313" key="12">
    <source>
        <dbReference type="Proteomes" id="UP000245778"/>
    </source>
</evidence>
<dbReference type="CDD" id="cd06261">
    <property type="entry name" value="TM_PBP2"/>
    <property type="match status" value="1"/>
</dbReference>
<dbReference type="Gene3D" id="1.10.3720.10">
    <property type="entry name" value="MetI-like"/>
    <property type="match status" value="1"/>
</dbReference>
<keyword evidence="6 7" id="KW-0472">Membrane</keyword>
<reference evidence="10 12" key="3">
    <citation type="submission" date="2018-04" db="EMBL/GenBank/DDBJ databases">
        <title>Genomic Encyclopedia of Type Strains, Phase IV (KMG-IV): sequencing the most valuable type-strain genomes for metagenomic binning, comparative biology and taxonomic classification.</title>
        <authorList>
            <person name="Goeker M."/>
        </authorList>
    </citation>
    <scope>NUCLEOTIDE SEQUENCE [LARGE SCALE GENOMIC DNA]</scope>
    <source>
        <strain evidence="10 12">DSM 26588</strain>
    </source>
</reference>